<feature type="transmembrane region" description="Helical" evidence="1">
    <location>
        <begin position="6"/>
        <end position="25"/>
    </location>
</feature>
<keyword evidence="3" id="KW-1185">Reference proteome</keyword>
<dbReference type="Proteomes" id="UP001597380">
    <property type="component" value="Unassembled WGS sequence"/>
</dbReference>
<evidence type="ECO:0000313" key="2">
    <source>
        <dbReference type="EMBL" id="MFD2096723.1"/>
    </source>
</evidence>
<evidence type="ECO:0000313" key="3">
    <source>
        <dbReference type="Proteomes" id="UP001597380"/>
    </source>
</evidence>
<reference evidence="3" key="1">
    <citation type="journal article" date="2019" name="Int. J. Syst. Evol. Microbiol.">
        <title>The Global Catalogue of Microorganisms (GCM) 10K type strain sequencing project: providing services to taxonomists for standard genome sequencing and annotation.</title>
        <authorList>
            <consortium name="The Broad Institute Genomics Platform"/>
            <consortium name="The Broad Institute Genome Sequencing Center for Infectious Disease"/>
            <person name="Wu L."/>
            <person name="Ma J."/>
        </authorList>
    </citation>
    <scope>NUCLEOTIDE SEQUENCE [LARGE SCALE GENOMIC DNA]</scope>
    <source>
        <strain evidence="3">CGMCC 1.10992</strain>
    </source>
</reference>
<name>A0ABW4XNN6_9GAMM</name>
<sequence length="108" mass="11472">MGVVLEATIIGCLYFFPIFLTANLLKAGRRSVFPCIIAAAVCCSMTEVVGLVDLPDWSSPAAILFGSAVFFSLILDTKLYLAAGIVAISYIIQMGMTETGAAILSRFV</sequence>
<accession>A0ABW4XNN6</accession>
<dbReference type="RefSeq" id="WP_345338885.1">
    <property type="nucleotide sequence ID" value="NZ_BAABLI010000008.1"/>
</dbReference>
<organism evidence="2 3">
    <name type="scientific">Corallincola platygyrae</name>
    <dbReference type="NCBI Taxonomy" id="1193278"/>
    <lineage>
        <taxon>Bacteria</taxon>
        <taxon>Pseudomonadati</taxon>
        <taxon>Pseudomonadota</taxon>
        <taxon>Gammaproteobacteria</taxon>
        <taxon>Alteromonadales</taxon>
        <taxon>Psychromonadaceae</taxon>
        <taxon>Corallincola</taxon>
    </lineage>
</organism>
<keyword evidence="1" id="KW-0812">Transmembrane</keyword>
<gene>
    <name evidence="2" type="ORF">ACFSJ3_12065</name>
</gene>
<proteinExistence type="predicted"/>
<feature type="transmembrane region" description="Helical" evidence="1">
    <location>
        <begin position="32"/>
        <end position="51"/>
    </location>
</feature>
<evidence type="ECO:0000256" key="1">
    <source>
        <dbReference type="SAM" id="Phobius"/>
    </source>
</evidence>
<protein>
    <submittedName>
        <fullName evidence="2">Uncharacterized protein</fullName>
    </submittedName>
</protein>
<comment type="caution">
    <text evidence="2">The sequence shown here is derived from an EMBL/GenBank/DDBJ whole genome shotgun (WGS) entry which is preliminary data.</text>
</comment>
<dbReference type="EMBL" id="JBHUHT010000012">
    <property type="protein sequence ID" value="MFD2096723.1"/>
    <property type="molecule type" value="Genomic_DNA"/>
</dbReference>
<keyword evidence="1" id="KW-0472">Membrane</keyword>
<keyword evidence="1" id="KW-1133">Transmembrane helix</keyword>